<dbReference type="Gene3D" id="3.40.50.1820">
    <property type="entry name" value="alpha/beta hydrolase"/>
    <property type="match status" value="1"/>
</dbReference>
<evidence type="ECO:0000259" key="2">
    <source>
        <dbReference type="Pfam" id="PF20434"/>
    </source>
</evidence>
<dbReference type="SUPFAM" id="SSF53474">
    <property type="entry name" value="alpha/beta-Hydrolases"/>
    <property type="match status" value="1"/>
</dbReference>
<dbReference type="Proteomes" id="UP000663802">
    <property type="component" value="Unassembled WGS sequence"/>
</dbReference>
<gene>
    <name evidence="3" type="primary">lipA</name>
    <name evidence="3" type="ORF">CSC2_25810</name>
</gene>
<dbReference type="InterPro" id="IPR050300">
    <property type="entry name" value="GDXG_lipolytic_enzyme"/>
</dbReference>
<evidence type="ECO:0000313" key="3">
    <source>
        <dbReference type="EMBL" id="GFZ32055.1"/>
    </source>
</evidence>
<reference evidence="3 4" key="1">
    <citation type="journal article" date="2021" name="Int. J. Syst. Evol. Microbiol.">
        <title>Clostridium zeae sp. nov., isolated from corn silage.</title>
        <authorList>
            <person name="Kobayashi H."/>
            <person name="Tanizawa Y."/>
            <person name="Yagura M."/>
            <person name="Sakamoto M."/>
            <person name="Ohkuma M."/>
            <person name="Tohno M."/>
        </authorList>
    </citation>
    <scope>NUCLEOTIDE SEQUENCE [LARGE SCALE GENOMIC DNA]</scope>
    <source>
        <strain evidence="3 4">CSC2</strain>
    </source>
</reference>
<proteinExistence type="predicted"/>
<protein>
    <submittedName>
        <fullName evidence="3">Lipase</fullName>
    </submittedName>
</protein>
<dbReference type="InterPro" id="IPR029058">
    <property type="entry name" value="AB_hydrolase_fold"/>
</dbReference>
<dbReference type="Pfam" id="PF20434">
    <property type="entry name" value="BD-FAE"/>
    <property type="match status" value="1"/>
</dbReference>
<organism evidence="3 4">
    <name type="scientific">Clostridium zeae</name>
    <dbReference type="NCBI Taxonomy" id="2759022"/>
    <lineage>
        <taxon>Bacteria</taxon>
        <taxon>Bacillati</taxon>
        <taxon>Bacillota</taxon>
        <taxon>Clostridia</taxon>
        <taxon>Eubacteriales</taxon>
        <taxon>Clostridiaceae</taxon>
        <taxon>Clostridium</taxon>
    </lineage>
</organism>
<dbReference type="PANTHER" id="PTHR48081">
    <property type="entry name" value="AB HYDROLASE SUPERFAMILY PROTEIN C4A8.06C"/>
    <property type="match status" value="1"/>
</dbReference>
<comment type="caution">
    <text evidence="3">The sequence shown here is derived from an EMBL/GenBank/DDBJ whole genome shotgun (WGS) entry which is preliminary data.</text>
</comment>
<dbReference type="EMBL" id="BMBA01000002">
    <property type="protein sequence ID" value="GFZ32055.1"/>
    <property type="molecule type" value="Genomic_DNA"/>
</dbReference>
<evidence type="ECO:0000256" key="1">
    <source>
        <dbReference type="ARBA" id="ARBA00022801"/>
    </source>
</evidence>
<evidence type="ECO:0000313" key="4">
    <source>
        <dbReference type="Proteomes" id="UP000663802"/>
    </source>
</evidence>
<dbReference type="InterPro" id="IPR049492">
    <property type="entry name" value="BD-FAE-like_dom"/>
</dbReference>
<keyword evidence="1" id="KW-0378">Hydrolase</keyword>
<accession>A0ABQ1EBN7</accession>
<dbReference type="RefSeq" id="WP_206870332.1">
    <property type="nucleotide sequence ID" value="NZ_BMBA01000002.1"/>
</dbReference>
<keyword evidence="4" id="KW-1185">Reference proteome</keyword>
<sequence length="300" mass="34357">MSLTSIVLNLMFKKGDALRDKGLTTPKSIKRHVNINYYGDTTEEHLLDVYNPLENEKPLPVIISIHGGGWVYGNKDTYQFYCMNLANYGFNVINFSYRLAPKYKFPAALEDVNAVFHWVKENAEEFNFELNNLFVVGDSAGAQLASQYAAITTNCEYAKLFSLKTPDIKIKAMGLNCGIYDPLDRLKNIDNILINRFIKNLLRDYLGKDVYEYEREMDFQSNITPSYPPSFISCSINDILIGCKPVLLDKLKALGITHIYKEYGHNDKYANHVFHLNIRNAEAIKLNDAQVAFFLRFTDN</sequence>
<feature type="domain" description="BD-FAE-like" evidence="2">
    <location>
        <begin position="47"/>
        <end position="240"/>
    </location>
</feature>
<name>A0ABQ1EBN7_9CLOT</name>